<accession>A0A7W2KH50</accession>
<gene>
    <name evidence="1" type="ORF">H4C80_14690</name>
</gene>
<name>A0A7W2KH50_9PSED</name>
<organism evidence="1 2">
    <name type="scientific">Pseudomonas juntendi</name>
    <dbReference type="NCBI Taxonomy" id="2666183"/>
    <lineage>
        <taxon>Bacteria</taxon>
        <taxon>Pseudomonadati</taxon>
        <taxon>Pseudomonadota</taxon>
        <taxon>Gammaproteobacteria</taxon>
        <taxon>Pseudomonadales</taxon>
        <taxon>Pseudomonadaceae</taxon>
        <taxon>Pseudomonas</taxon>
    </lineage>
</organism>
<dbReference type="AlphaFoldDB" id="A0A7W2KH50"/>
<comment type="caution">
    <text evidence="1">The sequence shown here is derived from an EMBL/GenBank/DDBJ whole genome shotgun (WGS) entry which is preliminary data.</text>
</comment>
<dbReference type="Proteomes" id="UP000545074">
    <property type="component" value="Unassembled WGS sequence"/>
</dbReference>
<evidence type="ECO:0000313" key="2">
    <source>
        <dbReference type="Proteomes" id="UP000545074"/>
    </source>
</evidence>
<proteinExistence type="predicted"/>
<reference evidence="1 2" key="1">
    <citation type="submission" date="2020-07" db="EMBL/GenBank/DDBJ databases">
        <title>Diversity of carbapenemase encoding genes among Pseudomonas putida group clinical isolates in a tertiary Brazilian hospital.</title>
        <authorList>
            <person name="Alberto-Lei F."/>
            <person name="Nodari C.S."/>
            <person name="Streling A.P."/>
            <person name="Paulino J.T."/>
            <person name="Bessa-Neto F.O."/>
            <person name="Cayo R."/>
            <person name="Gales A.C."/>
        </authorList>
    </citation>
    <scope>NUCLEOTIDE SEQUENCE [LARGE SCALE GENOMIC DNA]</scope>
    <source>
        <strain evidence="1 2">12815</strain>
    </source>
</reference>
<sequence>MLSWVTKSGPFWDTQRHFVADDYFEHQNVDVTDTALGEAARATLSGAKSNLISFKGGGFDYRPVAVQHGITEDILGKIELQNEWDFSHIRHILIAATPPPLNWHQMLEQSIHKFENLAFSPLCIDQLLAEPFSSYVVERVFELCKVLDEYAKILRMSGKPTARSNEILAQHFSGEKAWFTDESDTNKRNFAEKLRFKNFDGEGKTSCPWHGKIKTPQYRLHFKWPLTPGDRLEIFYIGPKITKS</sequence>
<protein>
    <submittedName>
        <fullName evidence="1">Uncharacterized protein</fullName>
    </submittedName>
</protein>
<dbReference type="EMBL" id="JACGCX010000008">
    <property type="protein sequence ID" value="MBA6098372.1"/>
    <property type="molecule type" value="Genomic_DNA"/>
</dbReference>
<evidence type="ECO:0000313" key="1">
    <source>
        <dbReference type="EMBL" id="MBA6098372.1"/>
    </source>
</evidence>